<dbReference type="Gene3D" id="3.30.420.40">
    <property type="match status" value="2"/>
</dbReference>
<dbReference type="InterPro" id="IPR018484">
    <property type="entry name" value="FGGY_N"/>
</dbReference>
<feature type="domain" description="Carbohydrate kinase FGGY N-terminal" evidence="11">
    <location>
        <begin position="7"/>
        <end position="249"/>
    </location>
</feature>
<sequence length="478" mass="49419">MRQTAVAGIDSSTQSCKVVVRDLETGAILRTGSAAHPPGTEVDPEAWWQALLGAVDAAGGLDDVAAVSIAAQQHGLVALDGAGRVVRPAMLWHDTRAATAADALIEEFGAESLARRTGLVPVSSFTISKLRWLRDHEPEAAERVAAVALPHDWLTWRLRGFGPERPDLDELVTDRSDASGTGYWRGSDPDSVCGDWDRELVIATLGHDVMLPRVLAPRESAGRTASHSGIPEGLVVGAGAGDNAGAALGLHLRPGDAVVSIGTSGTSFARTEHPTVDPTGTIAGFAAADGGYLPLVATLNAARVLDTTASLLGVDHAGLSELALAAPSGAGGLVLQPYFAGERTPNLPDATATMFGMTHESATRENFARAAIEGMLCGLAEGLAALRAAGVDIERVLLIGGAAASPAVRQVASEVIDVRVTVPNAAEYVALGASAQAAVALRGRAPDWRPPGAVTLPLATRPEIQQRYRAHVPKSAED</sequence>
<keyword evidence="5 8" id="KW-0418">Kinase</keyword>
<organism evidence="13 14">
    <name type="scientific">Gulosibacter faecalis</name>
    <dbReference type="NCBI Taxonomy" id="272240"/>
    <lineage>
        <taxon>Bacteria</taxon>
        <taxon>Bacillati</taxon>
        <taxon>Actinomycetota</taxon>
        <taxon>Actinomycetes</taxon>
        <taxon>Micrococcales</taxon>
        <taxon>Microbacteriaceae</taxon>
        <taxon>Gulosibacter</taxon>
    </lineage>
</organism>
<evidence type="ECO:0000256" key="8">
    <source>
        <dbReference type="HAMAP-Rule" id="MF_02220"/>
    </source>
</evidence>
<evidence type="ECO:0000256" key="5">
    <source>
        <dbReference type="ARBA" id="ARBA00022777"/>
    </source>
</evidence>
<feature type="domain" description="Carbohydrate kinase FGGY C-terminal" evidence="12">
    <location>
        <begin position="257"/>
        <end position="441"/>
    </location>
</feature>
<dbReference type="PROSITE" id="PS00445">
    <property type="entry name" value="FGGY_KINASES_2"/>
    <property type="match status" value="1"/>
</dbReference>
<dbReference type="EC" id="2.7.1.17" evidence="8 10"/>
<comment type="catalytic activity">
    <reaction evidence="8 10">
        <text>D-xylulose + ATP = D-xylulose 5-phosphate + ADP + H(+)</text>
        <dbReference type="Rhea" id="RHEA:10964"/>
        <dbReference type="ChEBI" id="CHEBI:15378"/>
        <dbReference type="ChEBI" id="CHEBI:17140"/>
        <dbReference type="ChEBI" id="CHEBI:30616"/>
        <dbReference type="ChEBI" id="CHEBI:57737"/>
        <dbReference type="ChEBI" id="CHEBI:456216"/>
        <dbReference type="EC" id="2.7.1.17"/>
    </reaction>
</comment>
<accession>A0ABW5V3L7</accession>
<dbReference type="PIRSF" id="PIRSF000538">
    <property type="entry name" value="GlpK"/>
    <property type="match status" value="1"/>
</dbReference>
<proteinExistence type="inferred from homology"/>
<dbReference type="EMBL" id="JBHUNE010000009">
    <property type="protein sequence ID" value="MFD2759247.1"/>
    <property type="molecule type" value="Genomic_DNA"/>
</dbReference>
<evidence type="ECO:0000313" key="13">
    <source>
        <dbReference type="EMBL" id="MFD2759247.1"/>
    </source>
</evidence>
<dbReference type="PANTHER" id="PTHR43095:SF5">
    <property type="entry name" value="XYLULOSE KINASE"/>
    <property type="match status" value="1"/>
</dbReference>
<gene>
    <name evidence="8 10 13" type="primary">xylB</name>
    <name evidence="13" type="ORF">ACFSW7_12755</name>
</gene>
<dbReference type="SUPFAM" id="SSF53067">
    <property type="entry name" value="Actin-like ATPase domain"/>
    <property type="match status" value="2"/>
</dbReference>
<dbReference type="HAMAP" id="MF_02220">
    <property type="entry name" value="XylB"/>
    <property type="match status" value="1"/>
</dbReference>
<evidence type="ECO:0000256" key="9">
    <source>
        <dbReference type="RuleBase" id="RU003733"/>
    </source>
</evidence>
<keyword evidence="6 8" id="KW-0067">ATP-binding</keyword>
<dbReference type="Pfam" id="PF00370">
    <property type="entry name" value="FGGY_N"/>
    <property type="match status" value="1"/>
</dbReference>
<name>A0ABW5V3L7_9MICO</name>
<dbReference type="NCBIfam" id="TIGR01312">
    <property type="entry name" value="XylB"/>
    <property type="match status" value="1"/>
</dbReference>
<keyword evidence="14" id="KW-1185">Reference proteome</keyword>
<feature type="site" description="Important for activity" evidence="8">
    <location>
        <position position="10"/>
    </location>
</feature>
<evidence type="ECO:0000256" key="4">
    <source>
        <dbReference type="ARBA" id="ARBA00022741"/>
    </source>
</evidence>
<dbReference type="InterPro" id="IPR018483">
    <property type="entry name" value="Carb_kinase_FGGY_CS"/>
</dbReference>
<keyword evidence="7 8" id="KW-0119">Carbohydrate metabolism</keyword>
<dbReference type="Proteomes" id="UP001597492">
    <property type="component" value="Unassembled WGS sequence"/>
</dbReference>
<dbReference type="InterPro" id="IPR018485">
    <property type="entry name" value="FGGY_C"/>
</dbReference>
<dbReference type="GO" id="GO:0004856">
    <property type="term" value="F:D-xylulokinase activity"/>
    <property type="evidence" value="ECO:0007669"/>
    <property type="project" value="UniProtKB-EC"/>
</dbReference>
<dbReference type="InterPro" id="IPR050406">
    <property type="entry name" value="FGGY_Carb_Kinase"/>
</dbReference>
<keyword evidence="2 8" id="KW-0859">Xylose metabolism</keyword>
<evidence type="ECO:0000259" key="12">
    <source>
        <dbReference type="Pfam" id="PF02782"/>
    </source>
</evidence>
<comment type="similarity">
    <text evidence="1 8 9">Belongs to the FGGY kinase family.</text>
</comment>
<dbReference type="InterPro" id="IPR006000">
    <property type="entry name" value="Xylulokinase"/>
</dbReference>
<keyword evidence="4 8" id="KW-0547">Nucleotide-binding</keyword>
<dbReference type="InterPro" id="IPR043129">
    <property type="entry name" value="ATPase_NBD"/>
</dbReference>
<feature type="active site" description="Proton acceptor" evidence="8">
    <location>
        <position position="242"/>
    </location>
</feature>
<evidence type="ECO:0000256" key="1">
    <source>
        <dbReference type="ARBA" id="ARBA00009156"/>
    </source>
</evidence>
<feature type="binding site" evidence="8">
    <location>
        <begin position="73"/>
        <end position="74"/>
    </location>
    <ligand>
        <name>substrate</name>
    </ligand>
</feature>
<evidence type="ECO:0000256" key="3">
    <source>
        <dbReference type="ARBA" id="ARBA00022679"/>
    </source>
</evidence>
<comment type="function">
    <text evidence="8">Catalyzes the phosphorylation of D-xylulose to D-xylulose 5-phosphate.</text>
</comment>
<comment type="caution">
    <text evidence="13">The sequence shown here is derived from an EMBL/GenBank/DDBJ whole genome shotgun (WGS) entry which is preliminary data.</text>
</comment>
<evidence type="ECO:0000259" key="11">
    <source>
        <dbReference type="Pfam" id="PF00370"/>
    </source>
</evidence>
<dbReference type="PANTHER" id="PTHR43095">
    <property type="entry name" value="SUGAR KINASE"/>
    <property type="match status" value="1"/>
</dbReference>
<evidence type="ECO:0000313" key="14">
    <source>
        <dbReference type="Proteomes" id="UP001597492"/>
    </source>
</evidence>
<dbReference type="PROSITE" id="PS00933">
    <property type="entry name" value="FGGY_KINASES_1"/>
    <property type="match status" value="1"/>
</dbReference>
<dbReference type="RefSeq" id="WP_051082882.1">
    <property type="nucleotide sequence ID" value="NZ_JBHUNE010000009.1"/>
</dbReference>
<keyword evidence="3 8" id="KW-0808">Transferase</keyword>
<evidence type="ECO:0000256" key="10">
    <source>
        <dbReference type="RuleBase" id="RU364073"/>
    </source>
</evidence>
<evidence type="ECO:0000256" key="6">
    <source>
        <dbReference type="ARBA" id="ARBA00022840"/>
    </source>
</evidence>
<evidence type="ECO:0000256" key="2">
    <source>
        <dbReference type="ARBA" id="ARBA00022629"/>
    </source>
</evidence>
<dbReference type="Pfam" id="PF02782">
    <property type="entry name" value="FGGY_C"/>
    <property type="match status" value="1"/>
</dbReference>
<dbReference type="InterPro" id="IPR000577">
    <property type="entry name" value="Carb_kinase_FGGY"/>
</dbReference>
<protein>
    <recommendedName>
        <fullName evidence="8 10">Xylulose kinase</fullName>
        <shortName evidence="8 10">Xylulokinase</shortName>
        <ecNumber evidence="8 10">2.7.1.17</ecNumber>
    </recommendedName>
</protein>
<evidence type="ECO:0000256" key="7">
    <source>
        <dbReference type="ARBA" id="ARBA00023277"/>
    </source>
</evidence>
<reference evidence="14" key="1">
    <citation type="journal article" date="2019" name="Int. J. Syst. Evol. Microbiol.">
        <title>The Global Catalogue of Microorganisms (GCM) 10K type strain sequencing project: providing services to taxonomists for standard genome sequencing and annotation.</title>
        <authorList>
            <consortium name="The Broad Institute Genomics Platform"/>
            <consortium name="The Broad Institute Genome Sequencing Center for Infectious Disease"/>
            <person name="Wu L."/>
            <person name="Ma J."/>
        </authorList>
    </citation>
    <scope>NUCLEOTIDE SEQUENCE [LARGE SCALE GENOMIC DNA]</scope>
    <source>
        <strain evidence="14">TISTR 1514</strain>
    </source>
</reference>